<dbReference type="PANTHER" id="PTHR35007:SF2">
    <property type="entry name" value="PILUS ASSEMBLE PROTEIN"/>
    <property type="match status" value="1"/>
</dbReference>
<feature type="transmembrane region" description="Helical" evidence="6">
    <location>
        <begin position="100"/>
        <end position="118"/>
    </location>
</feature>
<dbReference type="AlphaFoldDB" id="A0A1H6AW30"/>
<organism evidence="8 9">
    <name type="scientific">Bryocella elongata</name>
    <dbReference type="NCBI Taxonomy" id="863522"/>
    <lineage>
        <taxon>Bacteria</taxon>
        <taxon>Pseudomonadati</taxon>
        <taxon>Acidobacteriota</taxon>
        <taxon>Terriglobia</taxon>
        <taxon>Terriglobales</taxon>
        <taxon>Acidobacteriaceae</taxon>
        <taxon>Bryocella</taxon>
    </lineage>
</organism>
<evidence type="ECO:0000259" key="7">
    <source>
        <dbReference type="Pfam" id="PF00482"/>
    </source>
</evidence>
<evidence type="ECO:0000256" key="3">
    <source>
        <dbReference type="ARBA" id="ARBA00022692"/>
    </source>
</evidence>
<accession>A0A1H6AW30</accession>
<name>A0A1H6AW30_9BACT</name>
<evidence type="ECO:0000313" key="8">
    <source>
        <dbReference type="EMBL" id="SEG52821.1"/>
    </source>
</evidence>
<dbReference type="InterPro" id="IPR018076">
    <property type="entry name" value="T2SS_GspF_dom"/>
</dbReference>
<keyword evidence="2" id="KW-1003">Cell membrane</keyword>
<feature type="transmembrane region" description="Helical" evidence="6">
    <location>
        <begin position="6"/>
        <end position="27"/>
    </location>
</feature>
<keyword evidence="3 6" id="KW-0812">Transmembrane</keyword>
<keyword evidence="5 6" id="KW-0472">Membrane</keyword>
<evidence type="ECO:0000256" key="5">
    <source>
        <dbReference type="ARBA" id="ARBA00023136"/>
    </source>
</evidence>
<evidence type="ECO:0000313" key="9">
    <source>
        <dbReference type="Proteomes" id="UP000236728"/>
    </source>
</evidence>
<dbReference type="RefSeq" id="WP_235011658.1">
    <property type="nucleotide sequence ID" value="NZ_FNVA01000006.1"/>
</dbReference>
<reference evidence="8 9" key="1">
    <citation type="submission" date="2016-10" db="EMBL/GenBank/DDBJ databases">
        <authorList>
            <person name="de Groot N.N."/>
        </authorList>
    </citation>
    <scope>NUCLEOTIDE SEQUENCE [LARGE SCALE GENOMIC DNA]</scope>
    <source>
        <strain evidence="8 9">DSM 22489</strain>
    </source>
</reference>
<evidence type="ECO:0000256" key="2">
    <source>
        <dbReference type="ARBA" id="ARBA00022475"/>
    </source>
</evidence>
<dbReference type="Proteomes" id="UP000236728">
    <property type="component" value="Unassembled WGS sequence"/>
</dbReference>
<keyword evidence="4 6" id="KW-1133">Transmembrane helix</keyword>
<dbReference type="EMBL" id="FNVA01000006">
    <property type="protein sequence ID" value="SEG52821.1"/>
    <property type="molecule type" value="Genomic_DNA"/>
</dbReference>
<dbReference type="GO" id="GO:0005886">
    <property type="term" value="C:plasma membrane"/>
    <property type="evidence" value="ECO:0007669"/>
    <property type="project" value="UniProtKB-SubCell"/>
</dbReference>
<sequence length="304" mass="33927">MTMDTLLYIMITITGVCGVGIVAALMMQRAARMVSERALAVMQGQDLSTPSLKQQRSKALQDRFFQEIRKIRARFGMQENPALLERFVSAGLNSARYVDIYVAARVLGPIIALIAASFCPWKRVFLMTTGAGFAYLAPDIILTRMVKSRRERIRSAIPDAVDLLVICVDAGLGLDQAMLRCGHELGKSHPDIQQEFLRINREQRAGKQRIEAWASMAKRNQLPELDAFVNMLMQTERFGTPIARALSQFGDGIRQKRRQRAEELAAKTTVKIIFPLVLCIFPSLFIVLLGPPGLSIMRTMGSGQ</sequence>
<evidence type="ECO:0000256" key="6">
    <source>
        <dbReference type="SAM" id="Phobius"/>
    </source>
</evidence>
<proteinExistence type="predicted"/>
<feature type="transmembrane region" description="Helical" evidence="6">
    <location>
        <begin position="264"/>
        <end position="290"/>
    </location>
</feature>
<dbReference type="Pfam" id="PF00482">
    <property type="entry name" value="T2SSF"/>
    <property type="match status" value="1"/>
</dbReference>
<evidence type="ECO:0000256" key="4">
    <source>
        <dbReference type="ARBA" id="ARBA00022989"/>
    </source>
</evidence>
<gene>
    <name evidence="8" type="ORF">SAMN05421819_3319</name>
</gene>
<feature type="transmembrane region" description="Helical" evidence="6">
    <location>
        <begin position="124"/>
        <end position="142"/>
    </location>
</feature>
<protein>
    <submittedName>
        <fullName evidence="8">Tight adherence protein C</fullName>
    </submittedName>
</protein>
<comment type="subcellular location">
    <subcellularLocation>
        <location evidence="1">Cell membrane</location>
        <topology evidence="1">Multi-pass membrane protein</topology>
    </subcellularLocation>
</comment>
<evidence type="ECO:0000256" key="1">
    <source>
        <dbReference type="ARBA" id="ARBA00004651"/>
    </source>
</evidence>
<dbReference type="PANTHER" id="PTHR35007">
    <property type="entry name" value="INTEGRAL MEMBRANE PROTEIN-RELATED"/>
    <property type="match status" value="1"/>
</dbReference>
<feature type="domain" description="Type II secretion system protein GspF" evidence="7">
    <location>
        <begin position="161"/>
        <end position="289"/>
    </location>
</feature>
<keyword evidence="9" id="KW-1185">Reference proteome</keyword>